<accession>A0A3A3G3J9</accession>
<dbReference type="AlphaFoldDB" id="A0A3A3G3J9"/>
<keyword evidence="2 4" id="KW-0547">Nucleotide-binding</keyword>
<organism evidence="7 8">
    <name type="scientific">Noviherbaspirillum sedimenti</name>
    <dbReference type="NCBI Taxonomy" id="2320865"/>
    <lineage>
        <taxon>Bacteria</taxon>
        <taxon>Pseudomonadati</taxon>
        <taxon>Pseudomonadota</taxon>
        <taxon>Betaproteobacteria</taxon>
        <taxon>Burkholderiales</taxon>
        <taxon>Oxalobacteraceae</taxon>
        <taxon>Noviherbaspirillum</taxon>
    </lineage>
</organism>
<dbReference type="HAMAP" id="MF_01457">
    <property type="entry name" value="YcgR"/>
    <property type="match status" value="1"/>
</dbReference>
<dbReference type="Proteomes" id="UP000266327">
    <property type="component" value="Unassembled WGS sequence"/>
</dbReference>
<dbReference type="Pfam" id="PF07317">
    <property type="entry name" value="PilZN"/>
    <property type="match status" value="1"/>
</dbReference>
<evidence type="ECO:0000256" key="3">
    <source>
        <dbReference type="ARBA" id="ARBA00023143"/>
    </source>
</evidence>
<keyword evidence="8" id="KW-1185">Reference proteome</keyword>
<dbReference type="InterPro" id="IPR012349">
    <property type="entry name" value="Split_barrel_FMN-bd"/>
</dbReference>
<feature type="domain" description="Type III secretion system flagellar brake protein YcgR PilZN" evidence="6">
    <location>
        <begin position="32"/>
        <end position="136"/>
    </location>
</feature>
<dbReference type="Pfam" id="PF07238">
    <property type="entry name" value="PilZ"/>
    <property type="match status" value="1"/>
</dbReference>
<comment type="caution">
    <text evidence="7">The sequence shown here is derived from an EMBL/GenBank/DDBJ whole genome shotgun (WGS) entry which is preliminary data.</text>
</comment>
<comment type="similarity">
    <text evidence="4">Belongs to the YcgR family.</text>
</comment>
<feature type="domain" description="PilZ" evidence="5">
    <location>
        <begin position="138"/>
        <end position="250"/>
    </location>
</feature>
<evidence type="ECO:0000259" key="6">
    <source>
        <dbReference type="Pfam" id="PF07317"/>
    </source>
</evidence>
<sequence>MSSMRAAMRGWRRARKADMLPSLSDDEIEERYFLRGRMEILHVLNELIHYREPVTVYFNGGHDFFQTTLLEARADTVVFDLSGDPEANRRLPVSTSCVFVSHLNGIRVQFSGSQPGRISWGGSDAFHVPLPERVMRVQRRESYRILLPVAKPLMLKLFAADGSLPGEWPAHDLSVGGVGFTAIGLPALEVGQEIGRMQLALPWQILIDCAAQVRHVTQTSERQDGSRYRVGLSFTDLAPATGVAIQRFITKIEHQRRGLDGGGFS</sequence>
<name>A0A3A3G3J9_9BURK</name>
<proteinExistence type="inferred from homology"/>
<evidence type="ECO:0000256" key="4">
    <source>
        <dbReference type="HAMAP-Rule" id="MF_01457"/>
    </source>
</evidence>
<protein>
    <recommendedName>
        <fullName evidence="4">Flagellar brake protein YcgR</fullName>
    </recommendedName>
    <alternativeName>
        <fullName evidence="4">Cyclic di-GMP binding protein YcgR</fullName>
    </alternativeName>
</protein>
<dbReference type="GO" id="GO:0071973">
    <property type="term" value="P:bacterial-type flagellum-dependent cell motility"/>
    <property type="evidence" value="ECO:0007669"/>
    <property type="project" value="UniProtKB-UniRule"/>
</dbReference>
<comment type="function">
    <text evidence="4">Acts as a flagellar brake, regulating swimming and swarming in a bis-(3'-5') cyclic diguanylic acid (c-di-GMP)-dependent manner. Binds 1 c-di-GMP dimer per subunit. Increasing levels of c-di-GMP lead to decreased motility.</text>
</comment>
<keyword evidence="7" id="KW-0966">Cell projection</keyword>
<dbReference type="InterPro" id="IPR023787">
    <property type="entry name" value="T3SS_YcgR"/>
</dbReference>
<dbReference type="InterPro" id="IPR009875">
    <property type="entry name" value="PilZ_domain"/>
</dbReference>
<evidence type="ECO:0000259" key="5">
    <source>
        <dbReference type="Pfam" id="PF07238"/>
    </source>
</evidence>
<dbReference type="Gene3D" id="2.30.110.10">
    <property type="entry name" value="Electron Transport, Fmn-binding Protein, Chain A"/>
    <property type="match status" value="1"/>
</dbReference>
<reference evidence="8" key="1">
    <citation type="submission" date="2018-09" db="EMBL/GenBank/DDBJ databases">
        <authorList>
            <person name="Zhu H."/>
        </authorList>
    </citation>
    <scope>NUCLEOTIDE SEQUENCE [LARGE SCALE GENOMIC DNA]</scope>
    <source>
        <strain evidence="8">K1S02-23</strain>
    </source>
</reference>
<keyword evidence="7" id="KW-0969">Cilium</keyword>
<evidence type="ECO:0000313" key="8">
    <source>
        <dbReference type="Proteomes" id="UP000266327"/>
    </source>
</evidence>
<comment type="subcellular location">
    <subcellularLocation>
        <location evidence="4">Bacterial flagellum basal body</location>
    </subcellularLocation>
</comment>
<keyword evidence="3 4" id="KW-0975">Bacterial flagellum</keyword>
<dbReference type="GO" id="GO:0009425">
    <property type="term" value="C:bacterial-type flagellum basal body"/>
    <property type="evidence" value="ECO:0007669"/>
    <property type="project" value="UniProtKB-SubCell"/>
</dbReference>
<dbReference type="Gene3D" id="2.40.10.220">
    <property type="entry name" value="predicted glycosyltransferase like domains"/>
    <property type="match status" value="1"/>
</dbReference>
<evidence type="ECO:0000313" key="7">
    <source>
        <dbReference type="EMBL" id="RJG03073.1"/>
    </source>
</evidence>
<comment type="subunit">
    <text evidence="4">Monomer. Interacts with the flagellar basal bodies.</text>
</comment>
<gene>
    <name evidence="4" type="primary">ycgR</name>
    <name evidence="7" type="ORF">D3878_17050</name>
</gene>
<keyword evidence="1 4" id="KW-0973">c-di-GMP</keyword>
<dbReference type="InterPro" id="IPR009926">
    <property type="entry name" value="T3SS_YcgR_PilZN"/>
</dbReference>
<dbReference type="GO" id="GO:0071945">
    <property type="term" value="P:regulation of bacterial-type flagellum-dependent cell motility by regulation of motor speed"/>
    <property type="evidence" value="ECO:0007669"/>
    <property type="project" value="UniProtKB-UniRule"/>
</dbReference>
<dbReference type="EMBL" id="QYUQ01000002">
    <property type="protein sequence ID" value="RJG03073.1"/>
    <property type="molecule type" value="Genomic_DNA"/>
</dbReference>
<evidence type="ECO:0000256" key="1">
    <source>
        <dbReference type="ARBA" id="ARBA00022636"/>
    </source>
</evidence>
<dbReference type="GO" id="GO:0035438">
    <property type="term" value="F:cyclic-di-GMP binding"/>
    <property type="evidence" value="ECO:0007669"/>
    <property type="project" value="UniProtKB-UniRule"/>
</dbReference>
<keyword evidence="7" id="KW-0282">Flagellum</keyword>
<evidence type="ECO:0000256" key="2">
    <source>
        <dbReference type="ARBA" id="ARBA00022741"/>
    </source>
</evidence>